<proteinExistence type="predicted"/>
<dbReference type="Proteomes" id="UP000830375">
    <property type="component" value="Unassembled WGS sequence"/>
</dbReference>
<feature type="region of interest" description="Disordered" evidence="1">
    <location>
        <begin position="389"/>
        <end position="467"/>
    </location>
</feature>
<keyword evidence="2" id="KW-1133">Transmembrane helix</keyword>
<feature type="compositionally biased region" description="Polar residues" evidence="1">
    <location>
        <begin position="1318"/>
        <end position="1339"/>
    </location>
</feature>
<accession>A0ABQ8LFK3</accession>
<gene>
    <name evidence="3" type="ORF">H4Q32_018871</name>
</gene>
<feature type="compositionally biased region" description="Polar residues" evidence="1">
    <location>
        <begin position="555"/>
        <end position="572"/>
    </location>
</feature>
<keyword evidence="4" id="KW-1185">Reference proteome</keyword>
<organism evidence="3 4">
    <name type="scientific">Labeo rohita</name>
    <name type="common">Indian major carp</name>
    <name type="synonym">Cyprinus rohita</name>
    <dbReference type="NCBI Taxonomy" id="84645"/>
    <lineage>
        <taxon>Eukaryota</taxon>
        <taxon>Metazoa</taxon>
        <taxon>Chordata</taxon>
        <taxon>Craniata</taxon>
        <taxon>Vertebrata</taxon>
        <taxon>Euteleostomi</taxon>
        <taxon>Actinopterygii</taxon>
        <taxon>Neopterygii</taxon>
        <taxon>Teleostei</taxon>
        <taxon>Ostariophysi</taxon>
        <taxon>Cypriniformes</taxon>
        <taxon>Cyprinidae</taxon>
        <taxon>Labeoninae</taxon>
        <taxon>Labeonini</taxon>
        <taxon>Labeo</taxon>
    </lineage>
</organism>
<name>A0ABQ8LFK3_LABRO</name>
<reference evidence="3 4" key="1">
    <citation type="submission" date="2022-01" db="EMBL/GenBank/DDBJ databases">
        <title>A high-quality chromosome-level genome assembly of rohu carp, Labeo rohita.</title>
        <authorList>
            <person name="Arick M.A. II"/>
            <person name="Hsu C.-Y."/>
            <person name="Magbanua Z."/>
            <person name="Pechanova O."/>
            <person name="Grover C."/>
            <person name="Miller E."/>
            <person name="Thrash A."/>
            <person name="Ezzel L."/>
            <person name="Alam S."/>
            <person name="Benzie J."/>
            <person name="Hamilton M."/>
            <person name="Karsi A."/>
            <person name="Lawrence M.L."/>
            <person name="Peterson D.G."/>
        </authorList>
    </citation>
    <scope>NUCLEOTIDE SEQUENCE [LARGE SCALE GENOMIC DNA]</scope>
    <source>
        <strain evidence="4">BAU-BD-2019</strain>
        <tissue evidence="3">Blood</tissue>
    </source>
</reference>
<evidence type="ECO:0000256" key="2">
    <source>
        <dbReference type="SAM" id="Phobius"/>
    </source>
</evidence>
<feature type="compositionally biased region" description="Basic residues" evidence="1">
    <location>
        <begin position="421"/>
        <end position="431"/>
    </location>
</feature>
<comment type="caution">
    <text evidence="3">The sequence shown here is derived from an EMBL/GenBank/DDBJ whole genome shotgun (WGS) entry which is preliminary data.</text>
</comment>
<feature type="region of interest" description="Disordered" evidence="1">
    <location>
        <begin position="552"/>
        <end position="572"/>
    </location>
</feature>
<feature type="region of interest" description="Disordered" evidence="1">
    <location>
        <begin position="1309"/>
        <end position="1339"/>
    </location>
</feature>
<protein>
    <submittedName>
        <fullName evidence="3">Oleosin-B3</fullName>
    </submittedName>
</protein>
<feature type="compositionally biased region" description="Low complexity" evidence="1">
    <location>
        <begin position="439"/>
        <end position="467"/>
    </location>
</feature>
<feature type="transmembrane region" description="Helical" evidence="2">
    <location>
        <begin position="1093"/>
        <end position="1111"/>
    </location>
</feature>
<feature type="region of interest" description="Disordered" evidence="1">
    <location>
        <begin position="920"/>
        <end position="946"/>
    </location>
</feature>
<sequence>MFKKLRKPPQINVGVPLSAHHQMSLSPYLHTLTVAPHSGLHLLSGLTLIASTQLPAFGLSLVIKDYSLVSPLTLLFTVDLTLPVRPCICLVPLIKARMWIRSPLVPHSFSLKYLVFGSVSLYLAVRPVLLRSTSSYRFLPSLSSGAASHVLKSIAISDGFSGHPSCPYYCRLPLPLCLDCFTPHSPCCCSLRLVNKITFVCSFASGSHSLQIPNRTNPPTRDPAMSIRIVPPSTAKGRLELQQAVASLRQQGREVGSFAQFFWTMARGLEYPDSTLKEAFNLCLDDPLPLWEMEQLRGLDYWTFSKYLHHRKDWQILTPPESACRDHATHPLSSSLIQDPFQSPTLKRRLRRKRAAKTAVSVSKSTESTAVSVETITAEDPKSFPVIPESVQSSPVIPEPDCSAQPVLSPSLSQVPDHLLTPRKCRSRRKGAAQNAASVSEPVEAAPAIPEPVESTPASPVPVESVPASPESIKPAIVISEPIKPATVISEPIKTESIIPEMAKLAAISSKVVKLDTVTSEAATAAAVTPEAADHTLLCPLKPKRRRARVVKFDTPSQGVPSPVSQEDSSQEALPPVVLEDQSLKVPSLVAQVNPGQAAQGPVVLKEPTLMVQYPVFPDVCNLVEPHPKLPTSPVVFVLVKESLPVHLTLPKPPVNLVTSKKGNHVMSLEPALVPNPEFLPERPNLPALAKKPLSMLPTSHVMTTKGDAVSQVMFSEIVPASVTDACPEQPNSPAMAIEAIPEQPAIITTQANPEQPVFSATVPAQDPPGSAPFQESAGSVRAAQEGTSKSSPVPVLAAQKDTSVSSPVSVLAAQEGPSVSSPVSVLAAQKDMSVSSPVSVLAAQEGPSVSSPVPVFIAQKGTSESSPMFVPEALESASKSVPEPVLASLELVSQGCPLSTCAALAPEFVPRSFTSQDLAPEATKASPKTPPVRQAHVSRRTTNKIPIPPSLLARPLGYPKPEPHWSTSNYSPELFSSLPVPPPMFPGYPGVSSFVPRPPPQLVPPCTVLPSVDAWRRPLGGGSLKYLVFGSVSLYLAVRPVLLRSTSSYRFLPSLSSGAASHVLKSIAISDGFSGHPSCPYYCRRRLLCPSVWTVSLLILPAVVVYVLLIKSPLSAHLHLDPCDDDLDTFRTRLSCGHITGPQTLTDYCKIQLDDGKAELRCPLCNDLWSYTEVRKLAKLTPEEQQYFEERLASNATRKTVDIKNGTSVTYVTETFPFSQSRLMLCRLTSVVPMENGIIQTCPVSQISGSTRGARVFIATFGGRSTMTECKVMHKLGKMKKIRETQWRSTMRKTETSMPGLERKMINPLSDAETDFSAKSATAGQRKTQSSPVGNNWE</sequence>
<keyword evidence="2" id="KW-0812">Transmembrane</keyword>
<evidence type="ECO:0000313" key="3">
    <source>
        <dbReference type="EMBL" id="KAI2648702.1"/>
    </source>
</evidence>
<feature type="region of interest" description="Disordered" evidence="1">
    <location>
        <begin position="762"/>
        <end position="799"/>
    </location>
</feature>
<evidence type="ECO:0000313" key="4">
    <source>
        <dbReference type="Proteomes" id="UP000830375"/>
    </source>
</evidence>
<keyword evidence="2" id="KW-0472">Membrane</keyword>
<dbReference type="EMBL" id="JACTAM010000025">
    <property type="protein sequence ID" value="KAI2648702.1"/>
    <property type="molecule type" value="Genomic_DNA"/>
</dbReference>
<evidence type="ECO:0000256" key="1">
    <source>
        <dbReference type="SAM" id="MobiDB-lite"/>
    </source>
</evidence>